<dbReference type="RefSeq" id="WP_048100039.1">
    <property type="nucleotide sequence ID" value="NZ_JFZT01000047.1"/>
</dbReference>
<accession>A0A031LMG8</accession>
<comment type="caution">
    <text evidence="1">The sequence shown here is derived from an EMBL/GenBank/DDBJ whole genome shotgun (WGS) entry which is preliminary data.</text>
</comment>
<name>A0A031LMG8_9CREN</name>
<reference evidence="1 2" key="1">
    <citation type="submission" date="2014-03" db="EMBL/GenBank/DDBJ databases">
        <title>Draft genome sequence of the novel thermoacidophilic archaea Acidianus copahuensis ALE1 strain, isolated from Copahue volcanic area in Neuquen Argentina.</title>
        <authorList>
            <person name="Urbieta M.S."/>
            <person name="Rascovan N."/>
            <person name="Castro C."/>
            <person name="Revale S."/>
            <person name="Giaveno M.A."/>
            <person name="Vazquez M.P."/>
            <person name="Donati E.R."/>
        </authorList>
    </citation>
    <scope>NUCLEOTIDE SEQUENCE [LARGE SCALE GENOMIC DNA]</scope>
    <source>
        <strain evidence="1 2">ALE1</strain>
    </source>
</reference>
<proteinExistence type="predicted"/>
<evidence type="ECO:0000313" key="1">
    <source>
        <dbReference type="EMBL" id="EZQ03871.1"/>
    </source>
</evidence>
<gene>
    <name evidence="1" type="ORF">CM19_09130</name>
</gene>
<evidence type="ECO:0000313" key="2">
    <source>
        <dbReference type="Proteomes" id="UP000024332"/>
    </source>
</evidence>
<organism evidence="1 2">
    <name type="scientific">Candidatus Acidianus copahuensis</name>
    <dbReference type="NCBI Taxonomy" id="1160895"/>
    <lineage>
        <taxon>Archaea</taxon>
        <taxon>Thermoproteota</taxon>
        <taxon>Thermoprotei</taxon>
        <taxon>Sulfolobales</taxon>
        <taxon>Sulfolobaceae</taxon>
        <taxon>Acidianus</taxon>
    </lineage>
</organism>
<protein>
    <submittedName>
        <fullName evidence="1">Uncharacterized protein</fullName>
    </submittedName>
</protein>
<dbReference type="Proteomes" id="UP000024332">
    <property type="component" value="Unassembled WGS sequence"/>
</dbReference>
<dbReference type="STRING" id="1160895.CM19_09130"/>
<sequence length="88" mass="9853">MIKITIEMEEVDNTILIPLINGIMPEKVDSKYVRLENSKKIDILAPSVTRGRAIMNSYIFWFYTVLSISDVVKKYGGKIASGSSNPIS</sequence>
<keyword evidence="2" id="KW-1185">Reference proteome</keyword>
<dbReference type="OrthoDB" id="37205at2157"/>
<dbReference type="AlphaFoldDB" id="A0A031LMG8"/>
<dbReference type="EMBL" id="JFZT01000047">
    <property type="protein sequence ID" value="EZQ03871.1"/>
    <property type="molecule type" value="Genomic_DNA"/>
</dbReference>